<reference evidence="3" key="1">
    <citation type="submission" date="2022-04" db="EMBL/GenBank/DDBJ databases">
        <title>Carnegiea gigantea Genome sequencing and assembly v2.</title>
        <authorList>
            <person name="Copetti D."/>
            <person name="Sanderson M.J."/>
            <person name="Burquez A."/>
            <person name="Wojciechowski M.F."/>
        </authorList>
    </citation>
    <scope>NUCLEOTIDE SEQUENCE</scope>
    <source>
        <strain evidence="3">SGP5-SGP5p</strain>
        <tissue evidence="3">Aerial part</tissue>
    </source>
</reference>
<dbReference type="PROSITE" id="PS51375">
    <property type="entry name" value="PPR"/>
    <property type="match status" value="4"/>
</dbReference>
<feature type="repeat" description="PPR" evidence="2">
    <location>
        <begin position="20"/>
        <end position="54"/>
    </location>
</feature>
<dbReference type="EMBL" id="JAKOGI010000189">
    <property type="protein sequence ID" value="KAJ8440485.1"/>
    <property type="molecule type" value="Genomic_DNA"/>
</dbReference>
<dbReference type="Proteomes" id="UP001153076">
    <property type="component" value="Unassembled WGS sequence"/>
</dbReference>
<dbReference type="GO" id="GO:0009451">
    <property type="term" value="P:RNA modification"/>
    <property type="evidence" value="ECO:0007669"/>
    <property type="project" value="InterPro"/>
</dbReference>
<dbReference type="InterPro" id="IPR046960">
    <property type="entry name" value="PPR_At4g14850-like_plant"/>
</dbReference>
<feature type="repeat" description="PPR" evidence="2">
    <location>
        <begin position="307"/>
        <end position="341"/>
    </location>
</feature>
<dbReference type="InterPro" id="IPR002885">
    <property type="entry name" value="PPR_rpt"/>
</dbReference>
<sequence length="381" mass="43182">MIRVRPFKTLFLNHFSNFSTVAHWNSQIREAVNNGFPERALVLYRCMRQTGLAPDKLTFPFVAKAYMYVKCDKLEFAYKLFEKMPERDVCLWNARLLGLVQSGFPDRFSLLFLQMRLHGTAPDSVTIIGLTQSVTELKDLDLVMGAHAFTVHVGMLNDVSLMNTVISAYGKCADLILAELIFHGLDIESRTIVSWNSLIAGNALFEHHHRTFSIYKHNMAFRTCVSWTAMITGHAEKGELDEAFTLFSDMFGQTGSLELGRWVDNCALSYRIRDSVLVCNALIDLYAKCGSVYDKAKEVFHSMPSKSIASWTAMIARLALNGKFSEALDFFLRMVELGLKPNHITFLSILQACTHAGCLDKGWGCFDLMTKVYKLNPWLEH</sequence>
<accession>A0A9Q1KCM3</accession>
<name>A0A9Q1KCM3_9CARY</name>
<feature type="repeat" description="PPR" evidence="2">
    <location>
        <begin position="223"/>
        <end position="253"/>
    </location>
</feature>
<evidence type="ECO:0000256" key="1">
    <source>
        <dbReference type="ARBA" id="ARBA00022737"/>
    </source>
</evidence>
<comment type="caution">
    <text evidence="3">The sequence shown here is derived from an EMBL/GenBank/DDBJ whole genome shotgun (WGS) entry which is preliminary data.</text>
</comment>
<organism evidence="3 4">
    <name type="scientific">Carnegiea gigantea</name>
    <dbReference type="NCBI Taxonomy" id="171969"/>
    <lineage>
        <taxon>Eukaryota</taxon>
        <taxon>Viridiplantae</taxon>
        <taxon>Streptophyta</taxon>
        <taxon>Embryophyta</taxon>
        <taxon>Tracheophyta</taxon>
        <taxon>Spermatophyta</taxon>
        <taxon>Magnoliopsida</taxon>
        <taxon>eudicotyledons</taxon>
        <taxon>Gunneridae</taxon>
        <taxon>Pentapetalae</taxon>
        <taxon>Caryophyllales</taxon>
        <taxon>Cactineae</taxon>
        <taxon>Cactaceae</taxon>
        <taxon>Cactoideae</taxon>
        <taxon>Echinocereeae</taxon>
        <taxon>Carnegiea</taxon>
    </lineage>
</organism>
<proteinExistence type="predicted"/>
<protein>
    <recommendedName>
        <fullName evidence="5">Pentatricopeptide repeat-containing protein</fullName>
    </recommendedName>
</protein>
<keyword evidence="1" id="KW-0677">Repeat</keyword>
<dbReference type="InterPro" id="IPR011990">
    <property type="entry name" value="TPR-like_helical_dom_sf"/>
</dbReference>
<gene>
    <name evidence="3" type="ORF">Cgig2_013644</name>
</gene>
<evidence type="ECO:0000256" key="2">
    <source>
        <dbReference type="PROSITE-ProRule" id="PRU00708"/>
    </source>
</evidence>
<dbReference type="Pfam" id="PF13041">
    <property type="entry name" value="PPR_2"/>
    <property type="match status" value="1"/>
</dbReference>
<evidence type="ECO:0000313" key="4">
    <source>
        <dbReference type="Proteomes" id="UP001153076"/>
    </source>
</evidence>
<keyword evidence="4" id="KW-1185">Reference proteome</keyword>
<evidence type="ECO:0000313" key="3">
    <source>
        <dbReference type="EMBL" id="KAJ8440485.1"/>
    </source>
</evidence>
<dbReference type="PANTHER" id="PTHR47926:SF395">
    <property type="entry name" value="TETRATRICOPEPTIDE-LIKE HELICAL DOMAIN, DYW DOMAIN PROTEIN-RELATED"/>
    <property type="match status" value="1"/>
</dbReference>
<dbReference type="PANTHER" id="PTHR47926">
    <property type="entry name" value="PENTATRICOPEPTIDE REPEAT-CONTAINING PROTEIN"/>
    <property type="match status" value="1"/>
</dbReference>
<dbReference type="OrthoDB" id="185373at2759"/>
<dbReference type="FunFam" id="1.25.40.10:FF:000031">
    <property type="entry name" value="Pentatricopeptide repeat-containing protein mitochondrial"/>
    <property type="match status" value="1"/>
</dbReference>
<dbReference type="Pfam" id="PF01535">
    <property type="entry name" value="PPR"/>
    <property type="match status" value="2"/>
</dbReference>
<dbReference type="AlphaFoldDB" id="A0A9Q1KCM3"/>
<dbReference type="Gene3D" id="1.25.40.10">
    <property type="entry name" value="Tetratricopeptide repeat domain"/>
    <property type="match status" value="3"/>
</dbReference>
<feature type="repeat" description="PPR" evidence="2">
    <location>
        <begin position="275"/>
        <end position="306"/>
    </location>
</feature>
<dbReference type="GO" id="GO:0003723">
    <property type="term" value="F:RNA binding"/>
    <property type="evidence" value="ECO:0007669"/>
    <property type="project" value="InterPro"/>
</dbReference>
<evidence type="ECO:0008006" key="5">
    <source>
        <dbReference type="Google" id="ProtNLM"/>
    </source>
</evidence>
<dbReference type="NCBIfam" id="TIGR00756">
    <property type="entry name" value="PPR"/>
    <property type="match status" value="3"/>
</dbReference>